<dbReference type="AlphaFoldDB" id="A0A8H6SE17"/>
<organism evidence="3 4">
    <name type="scientific">Mycena indigotica</name>
    <dbReference type="NCBI Taxonomy" id="2126181"/>
    <lineage>
        <taxon>Eukaryota</taxon>
        <taxon>Fungi</taxon>
        <taxon>Dikarya</taxon>
        <taxon>Basidiomycota</taxon>
        <taxon>Agaricomycotina</taxon>
        <taxon>Agaricomycetes</taxon>
        <taxon>Agaricomycetidae</taxon>
        <taxon>Agaricales</taxon>
        <taxon>Marasmiineae</taxon>
        <taxon>Mycenaceae</taxon>
        <taxon>Mycena</taxon>
    </lineage>
</organism>
<dbReference type="GeneID" id="59348508"/>
<feature type="domain" description="Helitron helicase-like" evidence="2">
    <location>
        <begin position="191"/>
        <end position="352"/>
    </location>
</feature>
<dbReference type="RefSeq" id="XP_037217404.1">
    <property type="nucleotide sequence ID" value="XM_037365992.1"/>
</dbReference>
<feature type="compositionally biased region" description="Acidic residues" evidence="1">
    <location>
        <begin position="12"/>
        <end position="29"/>
    </location>
</feature>
<dbReference type="Proteomes" id="UP000636479">
    <property type="component" value="Unassembled WGS sequence"/>
</dbReference>
<keyword evidence="3" id="KW-0547">Nucleotide-binding</keyword>
<feature type="compositionally biased region" description="Acidic residues" evidence="1">
    <location>
        <begin position="47"/>
        <end position="56"/>
    </location>
</feature>
<keyword evidence="4" id="KW-1185">Reference proteome</keyword>
<dbReference type="GO" id="GO:0004386">
    <property type="term" value="F:helicase activity"/>
    <property type="evidence" value="ECO:0007669"/>
    <property type="project" value="UniProtKB-KW"/>
</dbReference>
<keyword evidence="3" id="KW-0347">Helicase</keyword>
<evidence type="ECO:0000313" key="3">
    <source>
        <dbReference type="EMBL" id="KAF7297045.1"/>
    </source>
</evidence>
<keyword evidence="3" id="KW-0378">Hydrolase</keyword>
<evidence type="ECO:0000259" key="2">
    <source>
        <dbReference type="Pfam" id="PF14214"/>
    </source>
</evidence>
<protein>
    <submittedName>
        <fullName evidence="3">ATP-dependent DNA helicase</fullName>
    </submittedName>
</protein>
<sequence length="354" mass="39474">MDEHATYVPADNDSEDEEGDDDEGMDGDGEMYTGTFSDYRGHRTAEDSEDEEEQDPDVFPTQASGVIDTVGDEVTDSDLFSHATSNLFRDYGVRRGSAFVNEYARTDKQGNRFDGGPGDPNHILGSFPCLFPYGMGGLEVDRETDAISMRHPFHVHDFWGHQQTPDVSRSKFDLVNRSSFTALQTSFLLLQPKDFMVAAEEEAKRKLISNPAVRNLRRQLTAVRSKVSGTDESRIAIRGQIWGMTLRFNPPTIWATLNLSDVGDPIAQVLAGEEIDLDAFVKTSGPTSKQRRHIIANDPYASAEFFHTELDAIGATESICAQGRSIWCESHGHRIPNWNLFGNADWRVARMEGC</sequence>
<gene>
    <name evidence="3" type="ORF">MIND_00937100</name>
</gene>
<feature type="region of interest" description="Disordered" evidence="1">
    <location>
        <begin position="1"/>
        <end position="62"/>
    </location>
</feature>
<evidence type="ECO:0000313" key="4">
    <source>
        <dbReference type="Proteomes" id="UP000636479"/>
    </source>
</evidence>
<dbReference type="Pfam" id="PF14214">
    <property type="entry name" value="Helitron_like_N"/>
    <property type="match status" value="1"/>
</dbReference>
<evidence type="ECO:0000256" key="1">
    <source>
        <dbReference type="SAM" id="MobiDB-lite"/>
    </source>
</evidence>
<proteinExistence type="predicted"/>
<accession>A0A8H6SE17</accession>
<keyword evidence="3" id="KW-0067">ATP-binding</keyword>
<dbReference type="OrthoDB" id="432234at2759"/>
<comment type="caution">
    <text evidence="3">The sequence shown here is derived from an EMBL/GenBank/DDBJ whole genome shotgun (WGS) entry which is preliminary data.</text>
</comment>
<name>A0A8H6SE17_9AGAR</name>
<dbReference type="EMBL" id="JACAZF010000008">
    <property type="protein sequence ID" value="KAF7297045.1"/>
    <property type="molecule type" value="Genomic_DNA"/>
</dbReference>
<reference evidence="3" key="1">
    <citation type="submission" date="2020-05" db="EMBL/GenBank/DDBJ databases">
        <title>Mycena genomes resolve the evolution of fungal bioluminescence.</title>
        <authorList>
            <person name="Tsai I.J."/>
        </authorList>
    </citation>
    <scope>NUCLEOTIDE SEQUENCE</scope>
    <source>
        <strain evidence="3">171206Taipei</strain>
    </source>
</reference>
<dbReference type="InterPro" id="IPR025476">
    <property type="entry name" value="Helitron_helicase-like"/>
</dbReference>